<proteinExistence type="predicted"/>
<organism evidence="1">
    <name type="scientific">marine sediment metagenome</name>
    <dbReference type="NCBI Taxonomy" id="412755"/>
    <lineage>
        <taxon>unclassified sequences</taxon>
        <taxon>metagenomes</taxon>
        <taxon>ecological metagenomes</taxon>
    </lineage>
</organism>
<dbReference type="EMBL" id="BARS01017986">
    <property type="protein sequence ID" value="GAF89488.1"/>
    <property type="molecule type" value="Genomic_DNA"/>
</dbReference>
<sequence length="275" mass="31241">LVVNEVADLKGVAIDLVTGFPHIKFADVNSPVAMTQDLAAFLKALVSGRSERGRAHGYLMQQQAIMPNIAAYAREDVAIADYSAARKGTTAEDLFFYPVDSITLAKGETAYVPLFTEELDYHHIYTWKIADVLDEQERYNQRRGREQRKKGEEVWHSCRMKNSMKMPWTTAAAEFVKDGQFIGQDVCYYTASGTETTIRITRAMNLIAEQNEFEVTRERNNKQFHGYRYDLVTLEGELKVLNKTGKKVNVEIKKDLSGEVLKTSDDPKDVSWPKD</sequence>
<gene>
    <name evidence="1" type="ORF">S01H1_29350</name>
</gene>
<evidence type="ECO:0000313" key="1">
    <source>
        <dbReference type="EMBL" id="GAF89488.1"/>
    </source>
</evidence>
<comment type="caution">
    <text evidence="1">The sequence shown here is derived from an EMBL/GenBank/DDBJ whole genome shotgun (WGS) entry which is preliminary data.</text>
</comment>
<reference evidence="1" key="1">
    <citation type="journal article" date="2014" name="Front. Microbiol.">
        <title>High frequency of phylogenetically diverse reductive dehalogenase-homologous genes in deep subseafloor sedimentary metagenomes.</title>
        <authorList>
            <person name="Kawai M."/>
            <person name="Futagami T."/>
            <person name="Toyoda A."/>
            <person name="Takaki Y."/>
            <person name="Nishi S."/>
            <person name="Hori S."/>
            <person name="Arai W."/>
            <person name="Tsubouchi T."/>
            <person name="Morono Y."/>
            <person name="Uchiyama I."/>
            <person name="Ito T."/>
            <person name="Fujiyama A."/>
            <person name="Inagaki F."/>
            <person name="Takami H."/>
        </authorList>
    </citation>
    <scope>NUCLEOTIDE SEQUENCE</scope>
    <source>
        <strain evidence="1">Expedition CK06-06</strain>
    </source>
</reference>
<name>X0T7P5_9ZZZZ</name>
<accession>X0T7P5</accession>
<feature type="non-terminal residue" evidence="1">
    <location>
        <position position="1"/>
    </location>
</feature>
<dbReference type="AlphaFoldDB" id="X0T7P5"/>
<protein>
    <submittedName>
        <fullName evidence="1">Uncharacterized protein</fullName>
    </submittedName>
</protein>